<dbReference type="GO" id="GO:0046872">
    <property type="term" value="F:metal ion binding"/>
    <property type="evidence" value="ECO:0007669"/>
    <property type="project" value="UniProtKB-KW"/>
</dbReference>
<organism evidence="11 12">
    <name type="scientific">Corynebacterium variabile</name>
    <dbReference type="NCBI Taxonomy" id="1727"/>
    <lineage>
        <taxon>Bacteria</taxon>
        <taxon>Bacillati</taxon>
        <taxon>Actinomycetota</taxon>
        <taxon>Actinomycetes</taxon>
        <taxon>Mycobacteriales</taxon>
        <taxon>Corynebacteriaceae</taxon>
        <taxon>Corynebacterium</taxon>
    </lineage>
</organism>
<dbReference type="EMBL" id="FAUH01000006">
    <property type="protein sequence ID" value="CUU65827.1"/>
    <property type="molecule type" value="Genomic_DNA"/>
</dbReference>
<evidence type="ECO:0000256" key="1">
    <source>
        <dbReference type="ARBA" id="ARBA00004651"/>
    </source>
</evidence>
<evidence type="ECO:0000313" key="11">
    <source>
        <dbReference type="EMBL" id="CUU65827.1"/>
    </source>
</evidence>
<sequence length="150" mass="15339">MPDVPARPVHLQLRFIIPVILGGMAGVAAREGLVLAFPYDDVPWIIGAINIGGAFLLGFLLGLLPRLGPDTGGRRVLRLFAGTGMLGGFTTYSALATDAASLTSDGLPLAGLGYALVSVIVGVLAAAAGMRMAAAVRVTPRVELTGEEDA</sequence>
<dbReference type="OMA" id="FPWATFW"/>
<reference evidence="12" key="1">
    <citation type="submission" date="2015-11" db="EMBL/GenBank/DDBJ databases">
        <authorList>
            <person name="Dugat-Bony E."/>
        </authorList>
    </citation>
    <scope>NUCLEOTIDE SEQUENCE [LARGE SCALE GENOMIC DNA]</scope>
    <source>
        <strain evidence="12">Mu292</strain>
    </source>
</reference>
<evidence type="ECO:0000256" key="2">
    <source>
        <dbReference type="ARBA" id="ARBA00022475"/>
    </source>
</evidence>
<feature type="transmembrane region" description="Helical" evidence="10">
    <location>
        <begin position="42"/>
        <end position="64"/>
    </location>
</feature>
<comment type="subcellular location">
    <subcellularLocation>
        <location evidence="1 10">Cell membrane</location>
        <topology evidence="1 10">Multi-pass membrane protein</topology>
    </subcellularLocation>
</comment>
<gene>
    <name evidence="10" type="primary">fluC</name>
    <name evidence="10" type="synonym">crcB</name>
    <name evidence="11" type="ORF">CVAR292_01162</name>
</gene>
<dbReference type="Proteomes" id="UP000182498">
    <property type="component" value="Unassembled WGS sequence"/>
</dbReference>
<evidence type="ECO:0000256" key="7">
    <source>
        <dbReference type="ARBA" id="ARBA00035120"/>
    </source>
</evidence>
<dbReference type="AlphaFoldDB" id="A0A0X2NK04"/>
<evidence type="ECO:0000256" key="5">
    <source>
        <dbReference type="ARBA" id="ARBA00023136"/>
    </source>
</evidence>
<feature type="binding site" evidence="10">
    <location>
        <position position="87"/>
    </location>
    <ligand>
        <name>Na(+)</name>
        <dbReference type="ChEBI" id="CHEBI:29101"/>
        <note>structural</note>
    </ligand>
</feature>
<protein>
    <recommendedName>
        <fullName evidence="10">Fluoride-specific ion channel FluC</fullName>
    </recommendedName>
</protein>
<keyword evidence="3 10" id="KW-0812">Transmembrane</keyword>
<dbReference type="InterPro" id="IPR003691">
    <property type="entry name" value="FluC"/>
</dbReference>
<evidence type="ECO:0000256" key="9">
    <source>
        <dbReference type="ARBA" id="ARBA00049940"/>
    </source>
</evidence>
<keyword evidence="5 10" id="KW-0472">Membrane</keyword>
<feature type="transmembrane region" description="Helical" evidence="10">
    <location>
        <begin position="76"/>
        <end position="95"/>
    </location>
</feature>
<keyword evidence="10" id="KW-0406">Ion transport</keyword>
<evidence type="ECO:0000256" key="6">
    <source>
        <dbReference type="ARBA" id="ARBA00023303"/>
    </source>
</evidence>
<dbReference type="GO" id="GO:0062054">
    <property type="term" value="F:fluoride channel activity"/>
    <property type="evidence" value="ECO:0007669"/>
    <property type="project" value="UniProtKB-UniRule"/>
</dbReference>
<comment type="similarity">
    <text evidence="7 10">Belongs to the fluoride channel Fluc/FEX (TC 1.A.43) family.</text>
</comment>
<dbReference type="HAMAP" id="MF_00454">
    <property type="entry name" value="FluC"/>
    <property type="match status" value="1"/>
</dbReference>
<evidence type="ECO:0000313" key="12">
    <source>
        <dbReference type="Proteomes" id="UP000182498"/>
    </source>
</evidence>
<dbReference type="Pfam" id="PF02537">
    <property type="entry name" value="CRCB"/>
    <property type="match status" value="1"/>
</dbReference>
<proteinExistence type="inferred from homology"/>
<evidence type="ECO:0000256" key="3">
    <source>
        <dbReference type="ARBA" id="ARBA00022692"/>
    </source>
</evidence>
<keyword evidence="10" id="KW-0813">Transport</keyword>
<feature type="transmembrane region" description="Helical" evidence="10">
    <location>
        <begin position="107"/>
        <end position="127"/>
    </location>
</feature>
<comment type="catalytic activity">
    <reaction evidence="8">
        <text>fluoride(in) = fluoride(out)</text>
        <dbReference type="Rhea" id="RHEA:76159"/>
        <dbReference type="ChEBI" id="CHEBI:17051"/>
    </reaction>
    <physiologicalReaction direction="left-to-right" evidence="8">
        <dbReference type="Rhea" id="RHEA:76160"/>
    </physiologicalReaction>
</comment>
<comment type="function">
    <text evidence="9 10">Fluoride-specific ion channel. Important for reducing fluoride concentration in the cell, thus reducing its toxicity.</text>
</comment>
<evidence type="ECO:0000256" key="10">
    <source>
        <dbReference type="HAMAP-Rule" id="MF_00454"/>
    </source>
</evidence>
<keyword evidence="10" id="KW-0915">Sodium</keyword>
<keyword evidence="12" id="KW-1185">Reference proteome</keyword>
<evidence type="ECO:0000256" key="8">
    <source>
        <dbReference type="ARBA" id="ARBA00035585"/>
    </source>
</evidence>
<dbReference type="GO" id="GO:0140114">
    <property type="term" value="P:cellular detoxification of fluoride"/>
    <property type="evidence" value="ECO:0007669"/>
    <property type="project" value="UniProtKB-UniRule"/>
</dbReference>
<keyword evidence="6 10" id="KW-0407">Ion channel</keyword>
<feature type="transmembrane region" description="Helical" evidence="10">
    <location>
        <begin position="12"/>
        <end position="30"/>
    </location>
</feature>
<comment type="activity regulation">
    <text evidence="10">Na(+) is not transported, but it plays an essential structural role and its presence is essential for fluoride channel function.</text>
</comment>
<dbReference type="GO" id="GO:0005886">
    <property type="term" value="C:plasma membrane"/>
    <property type="evidence" value="ECO:0007669"/>
    <property type="project" value="UniProtKB-SubCell"/>
</dbReference>
<accession>A0A0X2NK04</accession>
<keyword evidence="4 10" id="KW-1133">Transmembrane helix</keyword>
<name>A0A0X2NK04_9CORY</name>
<dbReference type="RefSeq" id="WP_014011457.1">
    <property type="nucleotide sequence ID" value="NZ_DAMBUN010000010.1"/>
</dbReference>
<evidence type="ECO:0000256" key="4">
    <source>
        <dbReference type="ARBA" id="ARBA00022989"/>
    </source>
</evidence>
<keyword evidence="2 10" id="KW-1003">Cell membrane</keyword>
<feature type="binding site" evidence="10">
    <location>
        <position position="90"/>
    </location>
    <ligand>
        <name>Na(+)</name>
        <dbReference type="ChEBI" id="CHEBI:29101"/>
        <note>structural</note>
    </ligand>
</feature>
<keyword evidence="10" id="KW-0479">Metal-binding</keyword>